<dbReference type="Proteomes" id="UP001498469">
    <property type="component" value="Unassembled WGS sequence"/>
</dbReference>
<dbReference type="InterPro" id="IPR045962">
    <property type="entry name" value="DUF6382"/>
</dbReference>
<dbReference type="EMBL" id="JAZHFS010000008">
    <property type="protein sequence ID" value="MEF2112628.1"/>
    <property type="molecule type" value="Genomic_DNA"/>
</dbReference>
<dbReference type="SMART" id="SM00240">
    <property type="entry name" value="FHA"/>
    <property type="match status" value="1"/>
</dbReference>
<dbReference type="PROSITE" id="PS50006">
    <property type="entry name" value="FHA_DOMAIN"/>
    <property type="match status" value="1"/>
</dbReference>
<evidence type="ECO:0000313" key="5">
    <source>
        <dbReference type="EMBL" id="MEF2112628.1"/>
    </source>
</evidence>
<keyword evidence="1" id="KW-0175">Coiled coil</keyword>
<dbReference type="InterPro" id="IPR000253">
    <property type="entry name" value="FHA_dom"/>
</dbReference>
<feature type="transmembrane region" description="Helical" evidence="3">
    <location>
        <begin position="286"/>
        <end position="307"/>
    </location>
</feature>
<keyword evidence="3" id="KW-0812">Transmembrane</keyword>
<reference evidence="5 6" key="1">
    <citation type="submission" date="2023-11" db="EMBL/GenBank/DDBJ databases">
        <title>Draft genome sequence of a psychrophilic Clostridium strain from permafrost water brine.</title>
        <authorList>
            <person name="Shcherbakova V.A."/>
            <person name="Trubitsyn V.E."/>
            <person name="Zakharyuk A.G."/>
        </authorList>
    </citation>
    <scope>NUCLEOTIDE SEQUENCE [LARGE SCALE GENOMIC DNA]</scope>
    <source>
        <strain evidence="5 6">14F</strain>
    </source>
</reference>
<evidence type="ECO:0000256" key="3">
    <source>
        <dbReference type="SAM" id="Phobius"/>
    </source>
</evidence>
<comment type="caution">
    <text evidence="5">The sequence shown here is derived from an EMBL/GenBank/DDBJ whole genome shotgun (WGS) entry which is preliminary data.</text>
</comment>
<dbReference type="RefSeq" id="WP_216250720.1">
    <property type="nucleotide sequence ID" value="NZ_JAZHFS010000008.1"/>
</dbReference>
<evidence type="ECO:0000313" key="6">
    <source>
        <dbReference type="Proteomes" id="UP001498469"/>
    </source>
</evidence>
<dbReference type="Pfam" id="PF19909">
    <property type="entry name" value="DUF6382"/>
    <property type="match status" value="1"/>
</dbReference>
<feature type="transmembrane region" description="Helical" evidence="3">
    <location>
        <begin position="313"/>
        <end position="334"/>
    </location>
</feature>
<evidence type="ECO:0000256" key="1">
    <source>
        <dbReference type="SAM" id="Coils"/>
    </source>
</evidence>
<sequence length="467" mass="52980">MNNLVVNDLIKENRYNSNISYILEQEYLFFETGYKVLQNQEKNGFIKCVKVSHNGKTKLVYDISKYKSLKSLLHQLTPENFLSIVSRVLNIVSEVKHNGFMQCENVEVNLDKIFIDSNNLNVFFIYLPVNTHTSLSSIGIFERELKKNLAEAISENNNLNKEMVYGLYNDLQNENYRLDEIKENMKKNIIIRDPMKNEFGNQSGEAPSEGSKKLPINSLHTGQGSESLAPGDDNFEDREIENIKVIDTDKAQPRLKLMHKLKPKTKTKNIKPKANDRKIHLIKPPILIIIQICTVLICVGIILSFNYKSKTSMISIAVILVIDLITSILIYIFVLKKKKKVQAPSNMDFKPIYEGGATEVLDGIFVPSISLTGIGTKENTKIVISKPEFIIGKNPEAVDGVIQFNKTISRVHCKVSYINNSYVIEDLESSNGTYVNLVKLQKGQRVQIQIGDKVRLSNSDFMVKTAK</sequence>
<keyword evidence="3" id="KW-1133">Transmembrane helix</keyword>
<feature type="region of interest" description="Disordered" evidence="2">
    <location>
        <begin position="197"/>
        <end position="234"/>
    </location>
</feature>
<dbReference type="Pfam" id="PF00498">
    <property type="entry name" value="FHA"/>
    <property type="match status" value="1"/>
</dbReference>
<keyword evidence="6" id="KW-1185">Reference proteome</keyword>
<proteinExistence type="predicted"/>
<name>A0ABU7UQK9_9CLOT</name>
<dbReference type="CDD" id="cd00060">
    <property type="entry name" value="FHA"/>
    <property type="match status" value="1"/>
</dbReference>
<evidence type="ECO:0000256" key="2">
    <source>
        <dbReference type="SAM" id="MobiDB-lite"/>
    </source>
</evidence>
<feature type="domain" description="FHA" evidence="4">
    <location>
        <begin position="389"/>
        <end position="440"/>
    </location>
</feature>
<evidence type="ECO:0000259" key="4">
    <source>
        <dbReference type="PROSITE" id="PS50006"/>
    </source>
</evidence>
<feature type="coiled-coil region" evidence="1">
    <location>
        <begin position="142"/>
        <end position="188"/>
    </location>
</feature>
<accession>A0ABU7UQK9</accession>
<organism evidence="5 6">
    <name type="scientific">Clostridium frigoriphilum</name>
    <dbReference type="NCBI Taxonomy" id="443253"/>
    <lineage>
        <taxon>Bacteria</taxon>
        <taxon>Bacillati</taxon>
        <taxon>Bacillota</taxon>
        <taxon>Clostridia</taxon>
        <taxon>Eubacteriales</taxon>
        <taxon>Clostridiaceae</taxon>
        <taxon>Clostridium</taxon>
    </lineage>
</organism>
<keyword evidence="3" id="KW-0472">Membrane</keyword>
<protein>
    <submittedName>
        <fullName evidence="5">FHA domain-containing protein</fullName>
    </submittedName>
</protein>
<gene>
    <name evidence="5" type="ORF">SJI18_09945</name>
</gene>